<dbReference type="EMBL" id="JANDBD010000007">
    <property type="protein sequence ID" value="MCP9274060.1"/>
    <property type="molecule type" value="Genomic_DNA"/>
</dbReference>
<sequence length="288" mass="31427">MNYLRGNATASAVGLYVICRYLSNFADGLSIAELQKALEMLRSLDSAKTAKSAVLTASLNVGEGLDLLVQDKQSSIWTVDARIAAEMRTDADQWLWFRGELAHRMMQHALSNSEGTVPDLVLGLTWFLQTNPLSPLQTAWRPTEKVVRDLGLEAVARSEQWLPFQRWALALGFARRSDQPSARVLIPDVSTAISDQLRHLPQSSSAREWVDAMQKRLPVTGVTALTDNLPQGGDGWSPLPQSVMLGLLKLETAGALTLDPSDDARDVVAIGLGATSKQVGRISVRRVA</sequence>
<protein>
    <submittedName>
        <fullName evidence="1">Uncharacterized protein</fullName>
    </submittedName>
</protein>
<accession>A0ABT1M4H1</accession>
<evidence type="ECO:0000313" key="1">
    <source>
        <dbReference type="EMBL" id="MCP9274060.1"/>
    </source>
</evidence>
<evidence type="ECO:0000313" key="2">
    <source>
        <dbReference type="Proteomes" id="UP001651690"/>
    </source>
</evidence>
<dbReference type="Proteomes" id="UP001651690">
    <property type="component" value="Unassembled WGS sequence"/>
</dbReference>
<comment type="caution">
    <text evidence="1">The sequence shown here is derived from an EMBL/GenBank/DDBJ whole genome shotgun (WGS) entry which is preliminary data.</text>
</comment>
<name>A0ABT1M4H1_9MYCO</name>
<organism evidence="1 2">
    <name type="scientific">Mycolicibacterium arenosum</name>
    <dbReference type="NCBI Taxonomy" id="2952157"/>
    <lineage>
        <taxon>Bacteria</taxon>
        <taxon>Bacillati</taxon>
        <taxon>Actinomycetota</taxon>
        <taxon>Actinomycetes</taxon>
        <taxon>Mycobacteriales</taxon>
        <taxon>Mycobacteriaceae</taxon>
        <taxon>Mycolicibacterium</taxon>
    </lineage>
</organism>
<proteinExistence type="predicted"/>
<gene>
    <name evidence="1" type="ORF">NM203_17875</name>
</gene>
<keyword evidence="2" id="KW-1185">Reference proteome</keyword>
<dbReference type="RefSeq" id="WP_255061406.1">
    <property type="nucleotide sequence ID" value="NZ_JANDBD010000007.1"/>
</dbReference>
<reference evidence="1 2" key="1">
    <citation type="submission" date="2022-06" db="EMBL/GenBank/DDBJ databases">
        <title>Mycolicibacterium sp. CAU 1645 isolated from seawater.</title>
        <authorList>
            <person name="Kim W."/>
        </authorList>
    </citation>
    <scope>NUCLEOTIDE SEQUENCE [LARGE SCALE GENOMIC DNA]</scope>
    <source>
        <strain evidence="1 2">CAU 1645</strain>
    </source>
</reference>